<dbReference type="EMBL" id="JAUTXU010000001">
    <property type="protein sequence ID" value="KAK3725990.1"/>
    <property type="molecule type" value="Genomic_DNA"/>
</dbReference>
<dbReference type="Proteomes" id="UP001281147">
    <property type="component" value="Unassembled WGS sequence"/>
</dbReference>
<sequence>MTWSCQIIPMPLEKASYLIGPMLSIRHVTKSSIKAKEAGSSRAHTNNNTDDIAFWNVNLPPELHTKDCPDFLRYALTNDKDRRILATPDSHYHRQSWQEIQRLIHNNRIDLFQRLPSDLRRYREYCDKLMKEYGTIMNFVMQERLQWQDLTPRSEPFSNPDDLKILYNDWPYGVDERIVHLVIWTKFEIPAAPISSSNPFGDLTLEARDQVNEFVDRTFVSVCGPENVIWFRNWSSLKSIHAAEHFHVMLFGPDMNFVRRITCGDVPLVQKVGKPCVDYLLL</sequence>
<evidence type="ECO:0000313" key="1">
    <source>
        <dbReference type="EMBL" id="KAK3725990.1"/>
    </source>
</evidence>
<keyword evidence="2" id="KW-1185">Reference proteome</keyword>
<reference evidence="1" key="1">
    <citation type="submission" date="2023-07" db="EMBL/GenBank/DDBJ databases">
        <title>Black Yeasts Isolated from many extreme environments.</title>
        <authorList>
            <person name="Coleine C."/>
            <person name="Stajich J.E."/>
            <person name="Selbmann L."/>
        </authorList>
    </citation>
    <scope>NUCLEOTIDE SEQUENCE</scope>
    <source>
        <strain evidence="1">CCFEE 5714</strain>
    </source>
</reference>
<name>A0ACC3P0Z2_9PEZI</name>
<organism evidence="1 2">
    <name type="scientific">Vermiconidia calcicola</name>
    <dbReference type="NCBI Taxonomy" id="1690605"/>
    <lineage>
        <taxon>Eukaryota</taxon>
        <taxon>Fungi</taxon>
        <taxon>Dikarya</taxon>
        <taxon>Ascomycota</taxon>
        <taxon>Pezizomycotina</taxon>
        <taxon>Dothideomycetes</taxon>
        <taxon>Dothideomycetidae</taxon>
        <taxon>Mycosphaerellales</taxon>
        <taxon>Extremaceae</taxon>
        <taxon>Vermiconidia</taxon>
    </lineage>
</organism>
<accession>A0ACC3P0Z2</accession>
<evidence type="ECO:0000313" key="2">
    <source>
        <dbReference type="Proteomes" id="UP001281147"/>
    </source>
</evidence>
<protein>
    <submittedName>
        <fullName evidence="1">Uncharacterized protein</fullName>
    </submittedName>
</protein>
<comment type="caution">
    <text evidence="1">The sequence shown here is derived from an EMBL/GenBank/DDBJ whole genome shotgun (WGS) entry which is preliminary data.</text>
</comment>
<proteinExistence type="predicted"/>
<gene>
    <name evidence="1" type="ORF">LTR37_000138</name>
</gene>